<sequence length="732" mass="85318">MDDIRTLGKKTIKTLKEGGVFQVAKKSVEYIKVENIRRKYNGRVYKDVLFINGCDYNSLPHPPRYRIQHQMEQLRANGIECDEANWVELDLNAVRNYRLFIIFRCQYDEKIEKFIRLAHSLNKRVVYDIDDLVIDTKYTDEIKYLNTFDKQQKKDYDLGVMNMQRVLKMCDAAITTTERLAEELKKYNANVFINRNVASEKMYELSEKAYEKRVNQKQKKEKFAIGYFSGSITHNDDFELVLPVISKLMRKYPKLELHIVGLLDIPNELKCFQTRIIAHKFVNWQELPDLIAAVDVNLVPLQNNIFNEAKSENKWVEAALVRVPTVASNVGALKRMIKHEETGLLCNDKKEWYEALVTLIENEEIGKRIGENAYSFCKKNCLTLYTGMPLVRIVKKLFTPNIAFVLPALNISGGVMVALEHCVMLKKAGYDVTIINTDIDNSEWCKFHGVRLPVIASRKYTITGSLDKVVATMWFTVRFLEGNCNIKERYYLVQGFEPDMYEPGSPFRLEANEMYSPKSEVRFVTISKWCEKWLQEKYDKKARYIRNGMHVKDYWPIKRDFSGKVRILIEGDCGVAYKNVDESFQITNQLDKNKYEICYMSYNAEPKDWYDVDEFYHKVPFEEVGDIYRSCHILLKTSTLESFSYPPLEMMATGGFVVAIPNGGNKEILTNEKNCLLYHQGDILEGVNAIKRICSDEDLRNKLYEEGLKTAKERDWNNIRNDVLEAYGCKER</sequence>
<dbReference type="InterPro" id="IPR001296">
    <property type="entry name" value="Glyco_trans_1"/>
</dbReference>
<dbReference type="Proteomes" id="UP000705508">
    <property type="component" value="Unassembled WGS sequence"/>
</dbReference>
<evidence type="ECO:0000313" key="2">
    <source>
        <dbReference type="EMBL" id="MBM6948812.1"/>
    </source>
</evidence>
<organism evidence="2 3">
    <name type="scientific">Mordavella massiliensis</name>
    <dbReference type="NCBI Taxonomy" id="1871024"/>
    <lineage>
        <taxon>Bacteria</taxon>
        <taxon>Bacillati</taxon>
        <taxon>Bacillota</taxon>
        <taxon>Clostridia</taxon>
        <taxon>Eubacteriales</taxon>
        <taxon>Clostridiaceae</taxon>
        <taxon>Mordavella</taxon>
    </lineage>
</organism>
<reference evidence="2" key="2">
    <citation type="journal article" date="2021" name="Sci. Rep.">
        <title>The distribution of antibiotic resistance genes in chicken gut microbiota commensals.</title>
        <authorList>
            <person name="Juricova H."/>
            <person name="Matiasovicova J."/>
            <person name="Kubasova T."/>
            <person name="Cejkova D."/>
            <person name="Rychlik I."/>
        </authorList>
    </citation>
    <scope>NUCLEOTIDE SEQUENCE</scope>
    <source>
        <strain evidence="2">An582</strain>
    </source>
</reference>
<reference evidence="2" key="1">
    <citation type="submission" date="2020-08" db="EMBL/GenBank/DDBJ databases">
        <authorList>
            <person name="Cejkova D."/>
            <person name="Kubasova T."/>
            <person name="Jahodarova E."/>
            <person name="Rychlik I."/>
        </authorList>
    </citation>
    <scope>NUCLEOTIDE SEQUENCE</scope>
    <source>
        <strain evidence="2">An582</strain>
    </source>
</reference>
<comment type="caution">
    <text evidence="2">The sequence shown here is derived from an EMBL/GenBank/DDBJ whole genome shotgun (WGS) entry which is preliminary data.</text>
</comment>
<dbReference type="Pfam" id="PF13692">
    <property type="entry name" value="Glyco_trans_1_4"/>
    <property type="match status" value="1"/>
</dbReference>
<dbReference type="Gene3D" id="3.40.50.2000">
    <property type="entry name" value="Glycogen Phosphorylase B"/>
    <property type="match status" value="2"/>
</dbReference>
<dbReference type="CDD" id="cd03801">
    <property type="entry name" value="GT4_PimA-like"/>
    <property type="match status" value="1"/>
</dbReference>
<dbReference type="GO" id="GO:0016757">
    <property type="term" value="F:glycosyltransferase activity"/>
    <property type="evidence" value="ECO:0007669"/>
    <property type="project" value="InterPro"/>
</dbReference>
<dbReference type="Pfam" id="PF00534">
    <property type="entry name" value="Glycos_transf_1"/>
    <property type="match status" value="1"/>
</dbReference>
<dbReference type="SUPFAM" id="SSF53756">
    <property type="entry name" value="UDP-Glycosyltransferase/glycogen phosphorylase"/>
    <property type="match status" value="2"/>
</dbReference>
<accession>A0A938XF49</accession>
<evidence type="ECO:0000259" key="1">
    <source>
        <dbReference type="Pfam" id="PF00534"/>
    </source>
</evidence>
<dbReference type="RefSeq" id="WP_204906817.1">
    <property type="nucleotide sequence ID" value="NZ_JACJKS010000012.1"/>
</dbReference>
<dbReference type="EMBL" id="JACJKS010000012">
    <property type="protein sequence ID" value="MBM6948812.1"/>
    <property type="molecule type" value="Genomic_DNA"/>
</dbReference>
<feature type="domain" description="Glycosyl transferase family 1" evidence="1">
    <location>
        <begin position="614"/>
        <end position="708"/>
    </location>
</feature>
<gene>
    <name evidence="2" type="ORF">H6A20_09135</name>
</gene>
<dbReference type="Gene3D" id="3.40.50.11090">
    <property type="match status" value="1"/>
</dbReference>
<dbReference type="PANTHER" id="PTHR12526">
    <property type="entry name" value="GLYCOSYLTRANSFERASE"/>
    <property type="match status" value="1"/>
</dbReference>
<name>A0A938XF49_9CLOT</name>
<proteinExistence type="predicted"/>
<protein>
    <submittedName>
        <fullName evidence="2">Glycosyltransferase</fullName>
    </submittedName>
</protein>
<dbReference type="AlphaFoldDB" id="A0A938XF49"/>
<evidence type="ECO:0000313" key="3">
    <source>
        <dbReference type="Proteomes" id="UP000705508"/>
    </source>
</evidence>